<dbReference type="Pfam" id="PF00615">
    <property type="entry name" value="RGS"/>
    <property type="match status" value="1"/>
</dbReference>
<proteinExistence type="predicted"/>
<dbReference type="CDD" id="cd07440">
    <property type="entry name" value="RGS"/>
    <property type="match status" value="1"/>
</dbReference>
<reference evidence="2 3" key="1">
    <citation type="submission" date="2018-03" db="EMBL/GenBank/DDBJ databases">
        <authorList>
            <person name="Fogelqvist J."/>
        </authorList>
    </citation>
    <scope>NUCLEOTIDE SEQUENCE [LARGE SCALE GENOMIC DNA]</scope>
</reference>
<evidence type="ECO:0000259" key="1">
    <source>
        <dbReference type="PROSITE" id="PS50132"/>
    </source>
</evidence>
<dbReference type="EMBL" id="OVEO01000009">
    <property type="protein sequence ID" value="SPQ98142.1"/>
    <property type="molecule type" value="Genomic_DNA"/>
</dbReference>
<dbReference type="PRINTS" id="PR01301">
    <property type="entry name" value="RGSPROTEIN"/>
</dbReference>
<evidence type="ECO:0000313" key="2">
    <source>
        <dbReference type="EMBL" id="SPQ98142.1"/>
    </source>
</evidence>
<sequence length="449" mass="50114">MPASSITARQAWGAVAIVQFLYQAATIGALYRCRDRDPIRHRRPLFLMIFAVSNMALATVVPFQVILGNRLTIAASSIIVTLLVSAIVDSLLVVIASIYLAFQCTQVQALHGPYPTGMACPDYKHLLLWRKLSNNAFGIAFVVANQTIALAAVLVFLSLHPQLWTMVFDDADFSTFSSPEYVVMSIGNLIGLKGVAIGLTIGYKIRMVSDVHGLKRTVRISSYIILLCLVAFVALGQRLRQQYGSMFDPSYVFLALLTNGTFISIILHPVLIAYPNASPVNDVQESDFETFLSTTEGYEAFRRHLIEECSMEHLQFWHAARQFRIDYDSMGHAERWNNATIIYETYLSSSAPLQVNLSSDISDHYARLFARSSRGNQVSPETLIGRDVFSRASTAVVQLMVLDSFARFKSKHRDLWEAFLARRREQLILDGISAPMKPTSTSLDFAIHG</sequence>
<evidence type="ECO:0000313" key="3">
    <source>
        <dbReference type="Proteomes" id="UP000290189"/>
    </source>
</evidence>
<dbReference type="InterPro" id="IPR044926">
    <property type="entry name" value="RGS_subdomain_2"/>
</dbReference>
<dbReference type="PANTHER" id="PTHR10845:SF192">
    <property type="entry name" value="DOUBLE HIT, ISOFORM B"/>
    <property type="match status" value="1"/>
</dbReference>
<dbReference type="InterPro" id="IPR016137">
    <property type="entry name" value="RGS"/>
</dbReference>
<dbReference type="InterPro" id="IPR036305">
    <property type="entry name" value="RGS_sf"/>
</dbReference>
<gene>
    <name evidence="2" type="ORF">PLBR_LOCUS5357</name>
</gene>
<feature type="domain" description="RGS" evidence="1">
    <location>
        <begin position="287"/>
        <end position="408"/>
    </location>
</feature>
<dbReference type="SMART" id="SM00315">
    <property type="entry name" value="RGS"/>
    <property type="match status" value="1"/>
</dbReference>
<keyword evidence="2" id="KW-0496">Mitochondrion</keyword>
<name>A0A3P3YDD6_PLABS</name>
<protein>
    <recommendedName>
        <fullName evidence="1">RGS domain-containing protein</fullName>
    </recommendedName>
</protein>
<dbReference type="Proteomes" id="UP000290189">
    <property type="component" value="Unassembled WGS sequence"/>
</dbReference>
<dbReference type="PANTHER" id="PTHR10845">
    <property type="entry name" value="REGULATOR OF G PROTEIN SIGNALING"/>
    <property type="match status" value="1"/>
</dbReference>
<dbReference type="PROSITE" id="PS50132">
    <property type="entry name" value="RGS"/>
    <property type="match status" value="1"/>
</dbReference>
<geneLocation type="mitochondrion" evidence="2"/>
<dbReference type="AlphaFoldDB" id="A0A3P3YDD6"/>
<organism evidence="2 3">
    <name type="scientific">Plasmodiophora brassicae</name>
    <name type="common">Clubroot disease agent</name>
    <dbReference type="NCBI Taxonomy" id="37360"/>
    <lineage>
        <taxon>Eukaryota</taxon>
        <taxon>Sar</taxon>
        <taxon>Rhizaria</taxon>
        <taxon>Endomyxa</taxon>
        <taxon>Phytomyxea</taxon>
        <taxon>Plasmodiophorida</taxon>
        <taxon>Plasmodiophoridae</taxon>
        <taxon>Plasmodiophora</taxon>
    </lineage>
</organism>
<dbReference type="SUPFAM" id="SSF48097">
    <property type="entry name" value="Regulator of G-protein signaling, RGS"/>
    <property type="match status" value="1"/>
</dbReference>
<accession>A0A3P3YDD6</accession>
<dbReference type="Gene3D" id="1.10.167.10">
    <property type="entry name" value="Regulator of G-protein Signalling 4, domain 2"/>
    <property type="match status" value="1"/>
</dbReference>